<dbReference type="Gene3D" id="3.20.20.140">
    <property type="entry name" value="Metal-dependent hydrolases"/>
    <property type="match status" value="2"/>
</dbReference>
<protein>
    <recommendedName>
        <fullName evidence="8">dihydropyrimidinase</fullName>
        <ecNumber evidence="8">3.5.2.2</ecNumber>
    </recommendedName>
</protein>
<feature type="modified residue" description="N6-carboxylysine" evidence="9">
    <location>
        <position position="716"/>
    </location>
</feature>
<keyword evidence="6" id="KW-0862">Zinc</keyword>
<dbReference type="CDD" id="cd01314">
    <property type="entry name" value="D-HYD"/>
    <property type="match status" value="2"/>
</dbReference>
<accession>A0A9J6FU39</accession>
<evidence type="ECO:0000256" key="8">
    <source>
        <dbReference type="ARBA" id="ARBA00039113"/>
    </source>
</evidence>
<dbReference type="Proteomes" id="UP000821853">
    <property type="component" value="Chromosome 2"/>
</dbReference>
<evidence type="ECO:0000256" key="7">
    <source>
        <dbReference type="ARBA" id="ARBA00036696"/>
    </source>
</evidence>
<keyword evidence="13" id="KW-1185">Reference proteome</keyword>
<feature type="compositionally biased region" description="Basic and acidic residues" evidence="10">
    <location>
        <begin position="68"/>
        <end position="77"/>
    </location>
</feature>
<comment type="PTM">
    <text evidence="9">Carbamylation allows a single lysine to coordinate two divalent metal cations.</text>
</comment>
<comment type="caution">
    <text evidence="12">The sequence shown here is derived from an EMBL/GenBank/DDBJ whole genome shotgun (WGS) entry which is preliminary data.</text>
</comment>
<evidence type="ECO:0000256" key="6">
    <source>
        <dbReference type="ARBA" id="ARBA00022833"/>
    </source>
</evidence>
<dbReference type="AlphaFoldDB" id="A0A9J6FU39"/>
<dbReference type="InterPro" id="IPR032466">
    <property type="entry name" value="Metal_Hydrolase"/>
</dbReference>
<dbReference type="VEuPathDB" id="VectorBase:HLOH_049703"/>
<dbReference type="EMBL" id="JABSTR010000004">
    <property type="protein sequence ID" value="KAH9366613.1"/>
    <property type="molecule type" value="Genomic_DNA"/>
</dbReference>
<dbReference type="FunFam" id="3.20.20.140:FF:000001">
    <property type="entry name" value="Dihydropyrimidinase like 3"/>
    <property type="match status" value="2"/>
</dbReference>
<dbReference type="SUPFAM" id="SSF51338">
    <property type="entry name" value="Composite domain of metallo-dependent hydrolases"/>
    <property type="match status" value="4"/>
</dbReference>
<feature type="region of interest" description="Disordered" evidence="10">
    <location>
        <begin position="68"/>
        <end position="93"/>
    </location>
</feature>
<feature type="domain" description="Amidohydrolase-related" evidence="11">
    <location>
        <begin position="162"/>
        <end position="537"/>
    </location>
</feature>
<evidence type="ECO:0000256" key="4">
    <source>
        <dbReference type="ARBA" id="ARBA00022723"/>
    </source>
</evidence>
<dbReference type="GO" id="GO:0006208">
    <property type="term" value="P:pyrimidine nucleobase catabolic process"/>
    <property type="evidence" value="ECO:0007669"/>
    <property type="project" value="TreeGrafter"/>
</dbReference>
<evidence type="ECO:0000313" key="13">
    <source>
        <dbReference type="Proteomes" id="UP000821853"/>
    </source>
</evidence>
<sequence length="1069" mass="117167">MLRGVGGVLKRGGKDGLSPRIVCAVSQQENGRYKRRRAHALRNADAKCGRPPLPSLFTCPHLFRVRSRRQDGGHDPLDAAGARKATEGRDPSAQTRLLIKGGKVVNDDLVTDADVFIEDGVIKQVGKDITVPGGTRTIEAKGMYVMPGWHRLPYPLGVLLHGDTNSRRLLHGSKAALAGGTTMIIDFISKKSPHMTLLEAYEDYRSRADERICCDYGLSAILNDYNEDVFREMETLVKDKGINSFKTFMAYKGTLMLEDDKMIQAFKACSKLGALARVHAENGDIIYEASALPTKLLSMEITGPEGHLYSREEEVEAEATHRAIVLANQVNCPLYVVHVMSRGAAEMILRKRAQGCVVFGEPIAAGLATDGSHYFNRCWKHAAAHVLSPPLRPDPSTRVYLMDLLASGELQTTGSDHCVFSSSQKAIGQDDFTRIPNGVNGVEERMGVVWENGVNTGQLDPCKFVAVTSANAAKIFNIYPRKGKIQAGSDADVVVWDPEKERVFSAETHQSASDFNILEGFRCRGAPVYVISQGRVVVENGEVHAVKGSGKFVPMAPNCNYSAQTRLLIKGGKVVNDDLVTDADVFIEDGVIKQVGKDITVPGGTRTIEAKGMYVMPGGIDCHTHLEFFFMGTRTADDFYTGSKAALAGGTTMIIDFISKKSPHMTLLEAYEDYRSRADERICCDYGLSAILNDYNEDVFREMETLVKDKGINSFKTFMAYKGTLMLEDDKMIQAFKACSKLGALARVHAENGDIIYEASALPTKLLSMEITGPEGHLYSREEEASLCFFSSNLKAIWRPYVEAEATHRAIVLANQVNCPLYVVHVMSRGAAEMILRKRAQGCVVFGEPIAAGLATDGSHYFNRCWKHAAAHVLSPPLRPDPSTRVYLMDLLASGELQTTGSDHCVFSSSQKAIGQDDFTRIPNGVNGVEERMGVVWENGVNTGQLDPCKFVAVTSANAAKIFNIYPRKGKIQAGSDADVVVWDPDKERVFSAETHQSASDFNILEGFRCRGAPVYVISQGRVVVENGEVHAVKGSGKFVPMAPNCNYVYAAVRQREASDLLHIAPFRQ</sequence>
<dbReference type="InterPro" id="IPR011778">
    <property type="entry name" value="Hydantoinase/dihydroPyrase"/>
</dbReference>
<keyword evidence="5" id="KW-0378">Hydrolase</keyword>
<evidence type="ECO:0000256" key="1">
    <source>
        <dbReference type="ARBA" id="ARBA00001947"/>
    </source>
</evidence>
<dbReference type="GO" id="GO:0004157">
    <property type="term" value="F:dihydropyrimidinase activity"/>
    <property type="evidence" value="ECO:0007669"/>
    <property type="project" value="UniProtKB-EC"/>
</dbReference>
<dbReference type="Pfam" id="PF01979">
    <property type="entry name" value="Amidohydro_1"/>
    <property type="match status" value="3"/>
</dbReference>
<evidence type="ECO:0000256" key="5">
    <source>
        <dbReference type="ARBA" id="ARBA00022801"/>
    </source>
</evidence>
<gene>
    <name evidence="12" type="ORF">HPB48_010284</name>
</gene>
<evidence type="ECO:0000313" key="12">
    <source>
        <dbReference type="EMBL" id="KAH9366613.1"/>
    </source>
</evidence>
<dbReference type="PANTHER" id="PTHR11647:SF1">
    <property type="entry name" value="COLLAPSIN RESPONSE MEDIATOR PROTEIN"/>
    <property type="match status" value="1"/>
</dbReference>
<dbReference type="EC" id="3.5.2.2" evidence="8"/>
<dbReference type="OrthoDB" id="10258955at2759"/>
<evidence type="ECO:0000256" key="2">
    <source>
        <dbReference type="ARBA" id="ARBA00008829"/>
    </source>
</evidence>
<comment type="subunit">
    <text evidence="3">Homotetramer.</text>
</comment>
<proteinExistence type="inferred from homology"/>
<evidence type="ECO:0000259" key="11">
    <source>
        <dbReference type="Pfam" id="PF01979"/>
    </source>
</evidence>
<dbReference type="SUPFAM" id="SSF51556">
    <property type="entry name" value="Metallo-dependent hydrolases"/>
    <property type="match status" value="2"/>
</dbReference>
<organism evidence="12 13">
    <name type="scientific">Haemaphysalis longicornis</name>
    <name type="common">Bush tick</name>
    <dbReference type="NCBI Taxonomy" id="44386"/>
    <lineage>
        <taxon>Eukaryota</taxon>
        <taxon>Metazoa</taxon>
        <taxon>Ecdysozoa</taxon>
        <taxon>Arthropoda</taxon>
        <taxon>Chelicerata</taxon>
        <taxon>Arachnida</taxon>
        <taxon>Acari</taxon>
        <taxon>Parasitiformes</taxon>
        <taxon>Ixodida</taxon>
        <taxon>Ixodoidea</taxon>
        <taxon>Ixodidae</taxon>
        <taxon>Haemaphysalinae</taxon>
        <taxon>Haemaphysalis</taxon>
    </lineage>
</organism>
<evidence type="ECO:0000256" key="9">
    <source>
        <dbReference type="PIRSR" id="PIRSR611778-50"/>
    </source>
</evidence>
<reference evidence="12 13" key="1">
    <citation type="journal article" date="2020" name="Cell">
        <title>Large-Scale Comparative Analyses of Tick Genomes Elucidate Their Genetic Diversity and Vector Capacities.</title>
        <authorList>
            <consortium name="Tick Genome and Microbiome Consortium (TIGMIC)"/>
            <person name="Jia N."/>
            <person name="Wang J."/>
            <person name="Shi W."/>
            <person name="Du L."/>
            <person name="Sun Y."/>
            <person name="Zhan W."/>
            <person name="Jiang J.F."/>
            <person name="Wang Q."/>
            <person name="Zhang B."/>
            <person name="Ji P."/>
            <person name="Bell-Sakyi L."/>
            <person name="Cui X.M."/>
            <person name="Yuan T.T."/>
            <person name="Jiang B.G."/>
            <person name="Yang W.F."/>
            <person name="Lam T.T."/>
            <person name="Chang Q.C."/>
            <person name="Ding S.J."/>
            <person name="Wang X.J."/>
            <person name="Zhu J.G."/>
            <person name="Ruan X.D."/>
            <person name="Zhao L."/>
            <person name="Wei J.T."/>
            <person name="Ye R.Z."/>
            <person name="Que T.C."/>
            <person name="Du C.H."/>
            <person name="Zhou Y.H."/>
            <person name="Cheng J.X."/>
            <person name="Dai P.F."/>
            <person name="Guo W.B."/>
            <person name="Han X.H."/>
            <person name="Huang E.J."/>
            <person name="Li L.F."/>
            <person name="Wei W."/>
            <person name="Gao Y.C."/>
            <person name="Liu J.Z."/>
            <person name="Shao H.Z."/>
            <person name="Wang X."/>
            <person name="Wang C.C."/>
            <person name="Yang T.C."/>
            <person name="Huo Q.B."/>
            <person name="Li W."/>
            <person name="Chen H.Y."/>
            <person name="Chen S.E."/>
            <person name="Zhou L.G."/>
            <person name="Ni X.B."/>
            <person name="Tian J.H."/>
            <person name="Sheng Y."/>
            <person name="Liu T."/>
            <person name="Pan Y.S."/>
            <person name="Xia L.Y."/>
            <person name="Li J."/>
            <person name="Zhao F."/>
            <person name="Cao W.C."/>
        </authorList>
    </citation>
    <scope>NUCLEOTIDE SEQUENCE [LARGE SCALE GENOMIC DNA]</scope>
    <source>
        <strain evidence="12">HaeL-2018</strain>
    </source>
</reference>
<comment type="similarity">
    <text evidence="2">Belongs to the metallo-dependent hydrolases superfamily. Hydantoinase/dihydropyrimidinase family.</text>
</comment>
<dbReference type="GO" id="GO:0046872">
    <property type="term" value="F:metal ion binding"/>
    <property type="evidence" value="ECO:0007669"/>
    <property type="project" value="UniProtKB-KW"/>
</dbReference>
<dbReference type="InterPro" id="IPR011059">
    <property type="entry name" value="Metal-dep_hydrolase_composite"/>
</dbReference>
<comment type="cofactor">
    <cofactor evidence="1">
        <name>Zn(2+)</name>
        <dbReference type="ChEBI" id="CHEBI:29105"/>
    </cofactor>
</comment>
<comment type="catalytic activity">
    <reaction evidence="7">
        <text>5,6-dihydrouracil + H2O = 3-(carbamoylamino)propanoate + H(+)</text>
        <dbReference type="Rhea" id="RHEA:16121"/>
        <dbReference type="ChEBI" id="CHEBI:11892"/>
        <dbReference type="ChEBI" id="CHEBI:15377"/>
        <dbReference type="ChEBI" id="CHEBI:15378"/>
        <dbReference type="ChEBI" id="CHEBI:15901"/>
        <dbReference type="EC" id="3.5.2.2"/>
    </reaction>
</comment>
<evidence type="ECO:0000256" key="10">
    <source>
        <dbReference type="SAM" id="MobiDB-lite"/>
    </source>
</evidence>
<feature type="domain" description="Amidohydrolase-related" evidence="11">
    <location>
        <begin position="614"/>
        <end position="759"/>
    </location>
</feature>
<dbReference type="NCBIfam" id="TIGR02033">
    <property type="entry name" value="D-hydantoinase"/>
    <property type="match status" value="2"/>
</dbReference>
<feature type="domain" description="Amidohydrolase-related" evidence="11">
    <location>
        <begin position="890"/>
        <end position="1024"/>
    </location>
</feature>
<name>A0A9J6FU39_HAELO</name>
<dbReference type="OMA" id="TMIIDFI"/>
<dbReference type="GO" id="GO:0005829">
    <property type="term" value="C:cytosol"/>
    <property type="evidence" value="ECO:0007669"/>
    <property type="project" value="TreeGrafter"/>
</dbReference>
<dbReference type="PANTHER" id="PTHR11647">
    <property type="entry name" value="HYDRANTOINASE/DIHYDROPYRIMIDINASE FAMILY MEMBER"/>
    <property type="match status" value="1"/>
</dbReference>
<dbReference type="InterPro" id="IPR050378">
    <property type="entry name" value="Metallo-dep_Hydrolases_sf"/>
</dbReference>
<evidence type="ECO:0000256" key="3">
    <source>
        <dbReference type="ARBA" id="ARBA00011881"/>
    </source>
</evidence>
<dbReference type="Gene3D" id="2.30.40.10">
    <property type="entry name" value="Urease, subunit C, domain 1"/>
    <property type="match status" value="2"/>
</dbReference>
<dbReference type="InterPro" id="IPR006680">
    <property type="entry name" value="Amidohydro-rel"/>
</dbReference>
<keyword evidence="4" id="KW-0479">Metal-binding</keyword>